<dbReference type="RefSeq" id="WP_115901483.1">
    <property type="nucleotide sequence ID" value="NZ_QUNS01000005.1"/>
</dbReference>
<comment type="similarity">
    <text evidence="1">Belongs to the esterase D family.</text>
</comment>
<dbReference type="AlphaFoldDB" id="A0A3E0HRT3"/>
<dbReference type="PANTHER" id="PTHR40841:SF2">
    <property type="entry name" value="SIDEROPHORE-DEGRADING ESTERASE (EUROFUNG)"/>
    <property type="match status" value="1"/>
</dbReference>
<dbReference type="Pfam" id="PF00756">
    <property type="entry name" value="Esterase"/>
    <property type="match status" value="1"/>
</dbReference>
<evidence type="ECO:0000313" key="4">
    <source>
        <dbReference type="Proteomes" id="UP000256884"/>
    </source>
</evidence>
<evidence type="ECO:0008006" key="5">
    <source>
        <dbReference type="Google" id="ProtNLM"/>
    </source>
</evidence>
<gene>
    <name evidence="3" type="ORF">C7448_105229</name>
</gene>
<comment type="caution">
    <text evidence="3">The sequence shown here is derived from an EMBL/GenBank/DDBJ whole genome shotgun (WGS) entry which is preliminary data.</text>
</comment>
<dbReference type="EMBL" id="QUNS01000005">
    <property type="protein sequence ID" value="REH48946.1"/>
    <property type="molecule type" value="Genomic_DNA"/>
</dbReference>
<dbReference type="OrthoDB" id="9784036at2"/>
<dbReference type="PROSITE" id="PS51257">
    <property type="entry name" value="PROKAR_LIPOPROTEIN"/>
    <property type="match status" value="1"/>
</dbReference>
<evidence type="ECO:0000313" key="3">
    <source>
        <dbReference type="EMBL" id="REH48946.1"/>
    </source>
</evidence>
<keyword evidence="2" id="KW-0378">Hydrolase</keyword>
<dbReference type="InterPro" id="IPR052558">
    <property type="entry name" value="Siderophore_Hydrolase_D"/>
</dbReference>
<dbReference type="Gene3D" id="3.40.50.1820">
    <property type="entry name" value="alpha/beta hydrolase"/>
    <property type="match status" value="1"/>
</dbReference>
<dbReference type="PANTHER" id="PTHR40841">
    <property type="entry name" value="SIDEROPHORE TRIACETYLFUSARININE C ESTERASE"/>
    <property type="match status" value="1"/>
</dbReference>
<dbReference type="SUPFAM" id="SSF53474">
    <property type="entry name" value="alpha/beta-Hydrolases"/>
    <property type="match status" value="1"/>
</dbReference>
<accession>A0A3E0HRT3</accession>
<protein>
    <recommendedName>
        <fullName evidence="5">Alpha/beta superfamily hydrolase</fullName>
    </recommendedName>
</protein>
<sequence length="315" mass="36052">MNLLKSILFIFLFILYSCSSKENKNAEGDLKIHIDEKVENTLSATKKRKFVIPNSEVLSLKSKYTKKEYDIYIKLPRGYSKSKKQYPILVLTDAGYAFPLVSSIYTRLKFSNKIDEIIIVGISYAKGEHFGISRTRDYTPTYSPNEPNGYSKEARLKSGQANNFILFMKNELIPYLGSNYKIDLNQKAFAGHSFGGLLTNYMVISNPDTFDYYMSGSPSLWYHNKSIFEIEKEYSENNSDLNANLFMGIGALENVPNGFQMVSDMNTLEERLKSRTYKNLSINSIVFPNEDHETVYPTFITQGLLWAFGKEKGIK</sequence>
<proteinExistence type="inferred from homology"/>
<dbReference type="InterPro" id="IPR029058">
    <property type="entry name" value="AB_hydrolase_fold"/>
</dbReference>
<reference evidence="3 4" key="1">
    <citation type="submission" date="2018-08" db="EMBL/GenBank/DDBJ databases">
        <title>Genomic Encyclopedia of Type Strains, Phase IV (KMG-IV): sequencing the most valuable type-strain genomes for metagenomic binning, comparative biology and taxonomic classification.</title>
        <authorList>
            <person name="Goeker M."/>
        </authorList>
    </citation>
    <scope>NUCLEOTIDE SEQUENCE [LARGE SCALE GENOMIC DNA]</scope>
    <source>
        <strain evidence="3 4">DSM 18841</strain>
    </source>
</reference>
<organism evidence="3 4">
    <name type="scientific">Tenacibaculum gallaicum</name>
    <dbReference type="NCBI Taxonomy" id="561505"/>
    <lineage>
        <taxon>Bacteria</taxon>
        <taxon>Pseudomonadati</taxon>
        <taxon>Bacteroidota</taxon>
        <taxon>Flavobacteriia</taxon>
        <taxon>Flavobacteriales</taxon>
        <taxon>Flavobacteriaceae</taxon>
        <taxon>Tenacibaculum</taxon>
    </lineage>
</organism>
<dbReference type="Proteomes" id="UP000256884">
    <property type="component" value="Unassembled WGS sequence"/>
</dbReference>
<dbReference type="InterPro" id="IPR000801">
    <property type="entry name" value="Esterase-like"/>
</dbReference>
<name>A0A3E0HRT3_9FLAO</name>
<evidence type="ECO:0000256" key="2">
    <source>
        <dbReference type="ARBA" id="ARBA00022801"/>
    </source>
</evidence>
<evidence type="ECO:0000256" key="1">
    <source>
        <dbReference type="ARBA" id="ARBA00005622"/>
    </source>
</evidence>
<dbReference type="GO" id="GO:0016788">
    <property type="term" value="F:hydrolase activity, acting on ester bonds"/>
    <property type="evidence" value="ECO:0007669"/>
    <property type="project" value="TreeGrafter"/>
</dbReference>
<keyword evidence="4" id="KW-1185">Reference proteome</keyword>